<dbReference type="EMBL" id="FNAN01000020">
    <property type="protein sequence ID" value="SDG56477.1"/>
    <property type="molecule type" value="Genomic_DNA"/>
</dbReference>
<reference evidence="2" key="1">
    <citation type="submission" date="2016-10" db="EMBL/GenBank/DDBJ databases">
        <authorList>
            <person name="Varghese N."/>
            <person name="Submissions S."/>
        </authorList>
    </citation>
    <scope>NUCLEOTIDE SEQUENCE [LARGE SCALE GENOMIC DNA]</scope>
    <source>
        <strain evidence="2">DSM 25329</strain>
    </source>
</reference>
<organism evidence="1 2">
    <name type="scientific">Dyadobacter soli</name>
    <dbReference type="NCBI Taxonomy" id="659014"/>
    <lineage>
        <taxon>Bacteria</taxon>
        <taxon>Pseudomonadati</taxon>
        <taxon>Bacteroidota</taxon>
        <taxon>Cytophagia</taxon>
        <taxon>Cytophagales</taxon>
        <taxon>Spirosomataceae</taxon>
        <taxon>Dyadobacter</taxon>
    </lineage>
</organism>
<dbReference type="STRING" id="659014.SAMN04487996_12010"/>
<sequence>MQIGRKLKWHNKKIKYTFVVYTVPTNAKKYTFYYSANKKPYRARTLFGGYTFKAIFNSLRNNK</sequence>
<evidence type="ECO:0000313" key="2">
    <source>
        <dbReference type="Proteomes" id="UP000198748"/>
    </source>
</evidence>
<dbReference type="AlphaFoldDB" id="A0A1G7V9S6"/>
<accession>A0A1G7V9S6</accession>
<dbReference type="Proteomes" id="UP000198748">
    <property type="component" value="Unassembled WGS sequence"/>
</dbReference>
<gene>
    <name evidence="1" type="ORF">SAMN04487996_12010</name>
</gene>
<proteinExistence type="predicted"/>
<keyword evidence="2" id="KW-1185">Reference proteome</keyword>
<name>A0A1G7V9S6_9BACT</name>
<protein>
    <submittedName>
        <fullName evidence="1">Uncharacterized protein</fullName>
    </submittedName>
</protein>
<evidence type="ECO:0000313" key="1">
    <source>
        <dbReference type="EMBL" id="SDG56477.1"/>
    </source>
</evidence>